<dbReference type="Gene3D" id="3.10.129.10">
    <property type="entry name" value="Hotdog Thioesterase"/>
    <property type="match status" value="1"/>
</dbReference>
<reference evidence="2" key="1">
    <citation type="journal article" date="2017" name="Genome Biol. Evol.">
        <title>The complete genome sequence of the phytopathogenic fungus Sclerotinia sclerotiorum reveals insights into the genome architecture of broad host range pathogens.</title>
        <authorList>
            <person name="Derbyshire M."/>
            <person name="Denton-Giles M."/>
            <person name="Hegedus D."/>
            <person name="Seifbarghy S."/>
            <person name="Rollins J."/>
            <person name="van Kan J."/>
            <person name="Seidl M.F."/>
            <person name="Faino L."/>
            <person name="Mbengue M."/>
            <person name="Navaud O."/>
            <person name="Raffaele S."/>
            <person name="Hammond-Kosack K."/>
            <person name="Heard S."/>
            <person name="Oliver R."/>
        </authorList>
    </citation>
    <scope>NUCLEOTIDE SEQUENCE [LARGE SCALE GENOMIC DNA]</scope>
    <source>
        <strain evidence="2">ATCC 18683 / 1980 / Ss-1</strain>
    </source>
</reference>
<proteinExistence type="predicted"/>
<sequence>MAPVAKFSSALESCSYQSPDGGSAYAPLREKMICAATAMGYDTATMVECGINWAEDHDTLHHAKISAYLQFINQCRIREFLSFEPFVGKEKFQDMIRFRGIGFFIRNFTVDLKRPVKFPDSLIVASHITEVFPDRYVTITSMWSLVQQVIVADFKASVLFFDYGRNVPANLLEAGGVYKDLYEALKERSAREVAIAAKWEEEHPKKSKAVL</sequence>
<dbReference type="OMA" id="HYASACN"/>
<dbReference type="SUPFAM" id="SSF54637">
    <property type="entry name" value="Thioesterase/thiol ester dehydrase-isomerase"/>
    <property type="match status" value="1"/>
</dbReference>
<dbReference type="Pfam" id="PF13279">
    <property type="entry name" value="4HBT_2"/>
    <property type="match status" value="1"/>
</dbReference>
<evidence type="ECO:0000313" key="1">
    <source>
        <dbReference type="EMBL" id="APA06958.1"/>
    </source>
</evidence>
<dbReference type="AlphaFoldDB" id="A0A1D9PW75"/>
<evidence type="ECO:0000313" key="2">
    <source>
        <dbReference type="Proteomes" id="UP000177798"/>
    </source>
</evidence>
<protein>
    <submittedName>
        <fullName evidence="1">Uncharacterized protein</fullName>
    </submittedName>
</protein>
<dbReference type="Proteomes" id="UP000177798">
    <property type="component" value="Chromosome 2"/>
</dbReference>
<dbReference type="EMBL" id="CP017815">
    <property type="protein sequence ID" value="APA06958.1"/>
    <property type="molecule type" value="Genomic_DNA"/>
</dbReference>
<accession>A0A1D9PW75</accession>
<dbReference type="KEGG" id="ssl:SS1G_04369"/>
<dbReference type="VEuPathDB" id="FungiDB:sscle_02g017280"/>
<dbReference type="RefSeq" id="XP_001594562.1">
    <property type="nucleotide sequence ID" value="XM_001594512.1"/>
</dbReference>
<organism evidence="1 2">
    <name type="scientific">Sclerotinia sclerotiorum (strain ATCC 18683 / 1980 / Ss-1)</name>
    <name type="common">White mold</name>
    <name type="synonym">Whetzelinia sclerotiorum</name>
    <dbReference type="NCBI Taxonomy" id="665079"/>
    <lineage>
        <taxon>Eukaryota</taxon>
        <taxon>Fungi</taxon>
        <taxon>Dikarya</taxon>
        <taxon>Ascomycota</taxon>
        <taxon>Pezizomycotina</taxon>
        <taxon>Leotiomycetes</taxon>
        <taxon>Helotiales</taxon>
        <taxon>Sclerotiniaceae</taxon>
        <taxon>Sclerotinia</taxon>
    </lineage>
</organism>
<dbReference type="InterPro" id="IPR029069">
    <property type="entry name" value="HotDog_dom_sf"/>
</dbReference>
<gene>
    <name evidence="1" type="ORF">sscle_02g017280</name>
</gene>
<name>A0A1D9PW75_SCLS1</name>
<dbReference type="OrthoDB" id="5538558at2759"/>